<accession>A0ABU4RNZ8</accession>
<protein>
    <submittedName>
        <fullName evidence="3">FAD-dependent oxidoreductase</fullName>
    </submittedName>
</protein>
<comment type="caution">
    <text evidence="3">The sequence shown here is derived from an EMBL/GenBank/DDBJ whole genome shotgun (WGS) entry which is preliminary data.</text>
</comment>
<keyword evidence="1" id="KW-0560">Oxidoreductase</keyword>
<dbReference type="Gene3D" id="3.50.50.60">
    <property type="entry name" value="FAD/NAD(P)-binding domain"/>
    <property type="match status" value="1"/>
</dbReference>
<dbReference type="PROSITE" id="PS50206">
    <property type="entry name" value="RHODANESE_3"/>
    <property type="match status" value="1"/>
</dbReference>
<evidence type="ECO:0000259" key="2">
    <source>
        <dbReference type="PROSITE" id="PS50206"/>
    </source>
</evidence>
<feature type="domain" description="Rhodanese" evidence="2">
    <location>
        <begin position="7"/>
        <end position="51"/>
    </location>
</feature>
<dbReference type="Proteomes" id="UP001274321">
    <property type="component" value="Unassembled WGS sequence"/>
</dbReference>
<dbReference type="PANTHER" id="PTHR13847">
    <property type="entry name" value="SARCOSINE DEHYDROGENASE-RELATED"/>
    <property type="match status" value="1"/>
</dbReference>
<evidence type="ECO:0000313" key="4">
    <source>
        <dbReference type="Proteomes" id="UP001274321"/>
    </source>
</evidence>
<organism evidence="3 4">
    <name type="scientific">Terrihabitans rhizophilus</name>
    <dbReference type="NCBI Taxonomy" id="3092662"/>
    <lineage>
        <taxon>Bacteria</taxon>
        <taxon>Pseudomonadati</taxon>
        <taxon>Pseudomonadota</taxon>
        <taxon>Alphaproteobacteria</taxon>
        <taxon>Hyphomicrobiales</taxon>
        <taxon>Terrihabitans</taxon>
    </lineage>
</organism>
<evidence type="ECO:0000256" key="1">
    <source>
        <dbReference type="ARBA" id="ARBA00023002"/>
    </source>
</evidence>
<reference evidence="3 4" key="1">
    <citation type="submission" date="2023-11" db="EMBL/GenBank/DDBJ databases">
        <authorList>
            <person name="Bao R."/>
        </authorList>
    </citation>
    <scope>NUCLEOTIDE SEQUENCE [LARGE SCALE GENOMIC DNA]</scope>
    <source>
        <strain evidence="3 4">PJ23</strain>
    </source>
</reference>
<dbReference type="InterPro" id="IPR036188">
    <property type="entry name" value="FAD/NAD-bd_sf"/>
</dbReference>
<sequence>MRRSYDVVIVGGGGHGLATAYYLAKRFGVRDVAVIEKGWLGGGNTARNTTIVRSNYLHQPSMALYGLSHGMFEGLTAELNFNTWFSPRGLIELAFSQDELDSLSRTADANAQFGIKSWMIPASEARSILPLLGDPVPEGRLLGALWQPRGGVANHNAVAWGYARAAARLGVDIIENCDVESVLTVNGRTTGVRTAQGDVAAGAVVLAAAAGSAGLAQSAGVHLPLEATSLSAFVSEPLKPVLDVVVLCGAKRPYLSQANTGELVIGGATDGHPSLSPGGSLRAVEDTAASLISLFPSFAALRMMRQWAGTVDLTPDRSPILGPAGPDRLYLSCGWGTGGFKAIPAAGLITASTTVHGKPHALVQPFTLDRFTSGRLVDETAASAVAH</sequence>
<proteinExistence type="predicted"/>
<dbReference type="PANTHER" id="PTHR13847:SF287">
    <property type="entry name" value="FAD-DEPENDENT OXIDOREDUCTASE DOMAIN-CONTAINING PROTEIN 1"/>
    <property type="match status" value="1"/>
</dbReference>
<dbReference type="InterPro" id="IPR006076">
    <property type="entry name" value="FAD-dep_OxRdtase"/>
</dbReference>
<evidence type="ECO:0000313" key="3">
    <source>
        <dbReference type="EMBL" id="MDX6806577.1"/>
    </source>
</evidence>
<dbReference type="Gene3D" id="3.30.9.10">
    <property type="entry name" value="D-Amino Acid Oxidase, subunit A, domain 2"/>
    <property type="match status" value="1"/>
</dbReference>
<gene>
    <name evidence="3" type="ORF">SCD90_10915</name>
</gene>
<dbReference type="Pfam" id="PF01266">
    <property type="entry name" value="DAO"/>
    <property type="match status" value="1"/>
</dbReference>
<dbReference type="EMBL" id="JAXAFJ010000006">
    <property type="protein sequence ID" value="MDX6806577.1"/>
    <property type="molecule type" value="Genomic_DNA"/>
</dbReference>
<keyword evidence="4" id="KW-1185">Reference proteome</keyword>
<name>A0ABU4RNZ8_9HYPH</name>
<dbReference type="SUPFAM" id="SSF51905">
    <property type="entry name" value="FAD/NAD(P)-binding domain"/>
    <property type="match status" value="1"/>
</dbReference>
<dbReference type="InterPro" id="IPR001763">
    <property type="entry name" value="Rhodanese-like_dom"/>
</dbReference>